<dbReference type="RefSeq" id="WP_073120150.1">
    <property type="nucleotide sequence ID" value="NZ_FRAA01000001.1"/>
</dbReference>
<evidence type="ECO:0000313" key="2">
    <source>
        <dbReference type="EMBL" id="SHJ74984.1"/>
    </source>
</evidence>
<name>A0A1M6LUX0_REIAG</name>
<proteinExistence type="predicted"/>
<protein>
    <recommendedName>
        <fullName evidence="4">LPP20 lipoprotein</fullName>
    </recommendedName>
</protein>
<feature type="signal peptide" evidence="1">
    <location>
        <begin position="1"/>
        <end position="22"/>
    </location>
</feature>
<evidence type="ECO:0000313" key="3">
    <source>
        <dbReference type="Proteomes" id="UP000184474"/>
    </source>
</evidence>
<dbReference type="Proteomes" id="UP000184474">
    <property type="component" value="Unassembled WGS sequence"/>
</dbReference>
<dbReference type="EMBL" id="FRAA01000001">
    <property type="protein sequence ID" value="SHJ74984.1"/>
    <property type="molecule type" value="Genomic_DNA"/>
</dbReference>
<evidence type="ECO:0000256" key="1">
    <source>
        <dbReference type="SAM" id="SignalP"/>
    </source>
</evidence>
<dbReference type="STRING" id="156994.SAMN04488028_1011105"/>
<feature type="chain" id="PRO_5009919358" description="LPP20 lipoprotein" evidence="1">
    <location>
        <begin position="23"/>
        <end position="508"/>
    </location>
</feature>
<evidence type="ECO:0008006" key="4">
    <source>
        <dbReference type="Google" id="ProtNLM"/>
    </source>
</evidence>
<sequence>MKSISLLLLIALVPLVDSLAQAPVWTNYVHRKANFPESEYLVGFMSENNINGEPEEVVLERLQGYSREQLVESILVDIQSISTLNIHNVNANTHEEFKKNSTSVSNASIVGLKTETYYDKRKDIGYAISYAKKKDVINHYSNEIAKSLNQINTLYTIIQNQIQAGNNENALKSLFETQTLLRNIEQQSTMLITLTGEYNHPAIKRDEFNQHKINIDNDLISIRNTDQFKLDDAAFFIAYSLSIQLDNTDTPIRVNNFTYEDTPMTSSFSRRLNASIEQKLIQQGFKVISQNIDNQDYYVLNGIYWDAADKLKVSTILRETASSTAIASTDCYLTKSFLDQNQISYKPQNYQEAMVSMQQFAKNEITDGGLKIDVFTNKGKDNLIFEENEEMKLFVKANRECYLRFIYHLADDSKVLLLDDYYISREYVNKAYQLPETFTCAEPFGFEILQLNAQSTPFEPLQTQEKYGYKFIIEDSETIIQKTRGFKKSTNTEVLKAEKRLSITTMTP</sequence>
<reference evidence="3" key="1">
    <citation type="submission" date="2016-11" db="EMBL/GenBank/DDBJ databases">
        <authorList>
            <person name="Varghese N."/>
            <person name="Submissions S."/>
        </authorList>
    </citation>
    <scope>NUCLEOTIDE SEQUENCE [LARGE SCALE GENOMIC DNA]</scope>
    <source>
        <strain evidence="3">DSM 26134</strain>
    </source>
</reference>
<accession>A0A1M6LUX0</accession>
<organism evidence="2 3">
    <name type="scientific">Reichenbachiella agariperforans</name>
    <dbReference type="NCBI Taxonomy" id="156994"/>
    <lineage>
        <taxon>Bacteria</taxon>
        <taxon>Pseudomonadati</taxon>
        <taxon>Bacteroidota</taxon>
        <taxon>Cytophagia</taxon>
        <taxon>Cytophagales</taxon>
        <taxon>Reichenbachiellaceae</taxon>
        <taxon>Reichenbachiella</taxon>
    </lineage>
</organism>
<keyword evidence="3" id="KW-1185">Reference proteome</keyword>
<keyword evidence="1" id="KW-0732">Signal</keyword>
<dbReference type="AlphaFoldDB" id="A0A1M6LUX0"/>
<gene>
    <name evidence="2" type="ORF">SAMN04488028_1011105</name>
</gene>